<accession>A0A9W9YCB5</accession>
<gene>
    <name evidence="1" type="ORF">OS493_017066</name>
</gene>
<reference evidence="1" key="1">
    <citation type="submission" date="2023-01" db="EMBL/GenBank/DDBJ databases">
        <title>Genome assembly of the deep-sea coral Lophelia pertusa.</title>
        <authorList>
            <person name="Herrera S."/>
            <person name="Cordes E."/>
        </authorList>
    </citation>
    <scope>NUCLEOTIDE SEQUENCE</scope>
    <source>
        <strain evidence="1">USNM1676648</strain>
        <tissue evidence="1">Polyp</tissue>
    </source>
</reference>
<dbReference type="EMBL" id="MU827786">
    <property type="protein sequence ID" value="KAJ7333529.1"/>
    <property type="molecule type" value="Genomic_DNA"/>
</dbReference>
<evidence type="ECO:0000313" key="2">
    <source>
        <dbReference type="Proteomes" id="UP001163046"/>
    </source>
</evidence>
<comment type="caution">
    <text evidence="1">The sequence shown here is derived from an EMBL/GenBank/DDBJ whole genome shotgun (WGS) entry which is preliminary data.</text>
</comment>
<proteinExistence type="predicted"/>
<organism evidence="1 2">
    <name type="scientific">Desmophyllum pertusum</name>
    <dbReference type="NCBI Taxonomy" id="174260"/>
    <lineage>
        <taxon>Eukaryota</taxon>
        <taxon>Metazoa</taxon>
        <taxon>Cnidaria</taxon>
        <taxon>Anthozoa</taxon>
        <taxon>Hexacorallia</taxon>
        <taxon>Scleractinia</taxon>
        <taxon>Caryophylliina</taxon>
        <taxon>Caryophylliidae</taxon>
        <taxon>Desmophyllum</taxon>
    </lineage>
</organism>
<keyword evidence="2" id="KW-1185">Reference proteome</keyword>
<protein>
    <submittedName>
        <fullName evidence="1">Uncharacterized protein</fullName>
    </submittedName>
</protein>
<evidence type="ECO:0000313" key="1">
    <source>
        <dbReference type="EMBL" id="KAJ7333529.1"/>
    </source>
</evidence>
<dbReference type="OrthoDB" id="2423195at2759"/>
<dbReference type="Proteomes" id="UP001163046">
    <property type="component" value="Unassembled WGS sequence"/>
</dbReference>
<name>A0A9W9YCB5_9CNID</name>
<sequence>MGRRVRFSDQELEELNEEMYRTQLLVDFRMLKMQLDIRGIALGPLTPWSPILLKEHWIQRKKIDKISARAIHVSY</sequence>
<dbReference type="AlphaFoldDB" id="A0A9W9YCB5"/>